<keyword evidence="2" id="KW-1185">Reference proteome</keyword>
<organism evidence="1 2">
    <name type="scientific">Aetokthonos hydrillicola Thurmond2011</name>
    <dbReference type="NCBI Taxonomy" id="2712845"/>
    <lineage>
        <taxon>Bacteria</taxon>
        <taxon>Bacillati</taxon>
        <taxon>Cyanobacteriota</taxon>
        <taxon>Cyanophyceae</taxon>
        <taxon>Nostocales</taxon>
        <taxon>Hapalosiphonaceae</taxon>
        <taxon>Aetokthonos</taxon>
    </lineage>
</organism>
<accession>A0AAP5IB48</accession>
<name>A0AAP5IB48_9CYAN</name>
<gene>
    <name evidence="1" type="ORF">G7B40_027470</name>
</gene>
<dbReference type="RefSeq" id="WP_208353444.1">
    <property type="nucleotide sequence ID" value="NZ_JAALHA020000016.1"/>
</dbReference>
<dbReference type="Gene3D" id="6.10.10.120">
    <property type="entry name" value="Antitoxin ParD1-like"/>
    <property type="match status" value="1"/>
</dbReference>
<dbReference type="InterPro" id="IPR038296">
    <property type="entry name" value="ParD_sf"/>
</dbReference>
<dbReference type="EMBL" id="JAALHA020000016">
    <property type="protein sequence ID" value="MDR9898271.1"/>
    <property type="molecule type" value="Genomic_DNA"/>
</dbReference>
<protein>
    <submittedName>
        <fullName evidence="1">Uncharacterized protein</fullName>
    </submittedName>
</protein>
<evidence type="ECO:0000313" key="2">
    <source>
        <dbReference type="Proteomes" id="UP000667802"/>
    </source>
</evidence>
<evidence type="ECO:0000313" key="1">
    <source>
        <dbReference type="EMBL" id="MDR9898271.1"/>
    </source>
</evidence>
<reference evidence="2" key="1">
    <citation type="journal article" date="2021" name="Science">
        <title>Hunting the eagle killer: A cyanobacterial neurotoxin causes vacuolar myelinopathy.</title>
        <authorList>
            <person name="Breinlinger S."/>
            <person name="Phillips T.J."/>
            <person name="Haram B.N."/>
            <person name="Mares J."/>
            <person name="Martinez Yerena J.A."/>
            <person name="Hrouzek P."/>
            <person name="Sobotka R."/>
            <person name="Henderson W.M."/>
            <person name="Schmieder P."/>
            <person name="Williams S.M."/>
            <person name="Lauderdale J.D."/>
            <person name="Wilde H.D."/>
            <person name="Gerrin W."/>
            <person name="Kust A."/>
            <person name="Washington J.W."/>
            <person name="Wagner C."/>
            <person name="Geier B."/>
            <person name="Liebeke M."/>
            <person name="Enke H."/>
            <person name="Niedermeyer T.H.J."/>
            <person name="Wilde S.B."/>
        </authorList>
    </citation>
    <scope>NUCLEOTIDE SEQUENCE [LARGE SCALE GENOMIC DNA]</scope>
    <source>
        <strain evidence="2">Thurmond2011</strain>
    </source>
</reference>
<dbReference type="AlphaFoldDB" id="A0AAP5IB48"/>
<sequence length="85" mass="9448">MPRLDLGNPYDYYVQALIDTGLYSTYTEVVKDALRQHMDSHTESKRIALFCAAISEGEADVQAGRVAPYNPALIDRLTAEVLADE</sequence>
<dbReference type="Proteomes" id="UP000667802">
    <property type="component" value="Unassembled WGS sequence"/>
</dbReference>
<proteinExistence type="predicted"/>
<comment type="caution">
    <text evidence="1">The sequence shown here is derived from an EMBL/GenBank/DDBJ whole genome shotgun (WGS) entry which is preliminary data.</text>
</comment>